<protein>
    <submittedName>
        <fullName evidence="1">Uncharacterized protein</fullName>
    </submittedName>
</protein>
<evidence type="ECO:0000313" key="2">
    <source>
        <dbReference type="Proteomes" id="UP000605986"/>
    </source>
</evidence>
<dbReference type="EMBL" id="JAADJG010000034">
    <property type="protein sequence ID" value="KAF4457085.1"/>
    <property type="molecule type" value="Genomic_DNA"/>
</dbReference>
<reference evidence="1" key="1">
    <citation type="submission" date="2020-01" db="EMBL/GenBank/DDBJ databases">
        <title>Identification and distribution of gene clusters putatively required for synthesis of sphingolipid metabolism inhibitors in phylogenetically diverse species of the filamentous fungus Fusarium.</title>
        <authorList>
            <person name="Kim H.-S."/>
            <person name="Busman M."/>
            <person name="Brown D.W."/>
            <person name="Divon H."/>
            <person name="Uhlig S."/>
            <person name="Proctor R.H."/>
        </authorList>
    </citation>
    <scope>NUCLEOTIDE SEQUENCE</scope>
    <source>
        <strain evidence="1">NRRL 53441</strain>
    </source>
</reference>
<organism evidence="1 2">
    <name type="scientific">Fusarium austroafricanum</name>
    <dbReference type="NCBI Taxonomy" id="2364996"/>
    <lineage>
        <taxon>Eukaryota</taxon>
        <taxon>Fungi</taxon>
        <taxon>Dikarya</taxon>
        <taxon>Ascomycota</taxon>
        <taxon>Pezizomycotina</taxon>
        <taxon>Sordariomycetes</taxon>
        <taxon>Hypocreomycetidae</taxon>
        <taxon>Hypocreales</taxon>
        <taxon>Nectriaceae</taxon>
        <taxon>Fusarium</taxon>
        <taxon>Fusarium concolor species complex</taxon>
    </lineage>
</organism>
<dbReference type="OrthoDB" id="5117488at2759"/>
<keyword evidence="2" id="KW-1185">Reference proteome</keyword>
<evidence type="ECO:0000313" key="1">
    <source>
        <dbReference type="EMBL" id="KAF4457085.1"/>
    </source>
</evidence>
<sequence>MAPSWMEKFIVRTDATPDPRRTHEKPVLEMHYTALEGHRRILGMQGDRTPRYEVMRKAILQVWGDKCHVKSLGQDTEIAIIDFHSLPPKTEVKFLQDDYTITMKGTDGRYEARGGLGELHWKGTGMVVNGKASWELRDQNNLVMSVTIDDQQVNGLICLWKADLGAETQEDLIVVGVSKIEEYRRMIRNSKISVVGAASSAPWLLA</sequence>
<accession>A0A8H4KVV9</accession>
<gene>
    <name evidence="1" type="ORF">F53441_873</name>
</gene>
<name>A0A8H4KVV9_9HYPO</name>
<comment type="caution">
    <text evidence="1">The sequence shown here is derived from an EMBL/GenBank/DDBJ whole genome shotgun (WGS) entry which is preliminary data.</text>
</comment>
<dbReference type="AlphaFoldDB" id="A0A8H4KVV9"/>
<dbReference type="Proteomes" id="UP000605986">
    <property type="component" value="Unassembled WGS sequence"/>
</dbReference>
<proteinExistence type="predicted"/>